<dbReference type="PANTHER" id="PTHR46558:SF11">
    <property type="entry name" value="HTH-TYPE TRANSCRIPTIONAL REGULATOR XRE"/>
    <property type="match status" value="1"/>
</dbReference>
<name>A0ABU8G2Z4_9BACI</name>
<dbReference type="RefSeq" id="WP_336483883.1">
    <property type="nucleotide sequence ID" value="NZ_JBAWSV010000008.1"/>
</dbReference>
<sequence>METFDGYKIRILRRKNSLTIQELAKLVNLSPSAIGMYERGVRRPDLSLAMKLSEIFNLSIDYFYSNDEESQPDVIQHIQKLIENVDFKEISEKEKIKKEVLKRANGYCELCNSFAPFIGNDGVPYLEIHKVNSQGIKITSEDAVFVALCPNCYRRLQILELKGDIIYLINKVKEN</sequence>
<evidence type="ECO:0000313" key="3">
    <source>
        <dbReference type="EMBL" id="MEI4831809.1"/>
    </source>
</evidence>
<dbReference type="CDD" id="cd00093">
    <property type="entry name" value="HTH_XRE"/>
    <property type="match status" value="1"/>
</dbReference>
<evidence type="ECO:0000256" key="1">
    <source>
        <dbReference type="ARBA" id="ARBA00023125"/>
    </source>
</evidence>
<dbReference type="Pfam" id="PF01381">
    <property type="entry name" value="HTH_3"/>
    <property type="match status" value="1"/>
</dbReference>
<dbReference type="InterPro" id="IPR001387">
    <property type="entry name" value="Cro/C1-type_HTH"/>
</dbReference>
<dbReference type="EMBL" id="JBAWSV010000008">
    <property type="protein sequence ID" value="MEI4831809.1"/>
    <property type="molecule type" value="Genomic_DNA"/>
</dbReference>
<dbReference type="Proteomes" id="UP001367922">
    <property type="component" value="Unassembled WGS sequence"/>
</dbReference>
<evidence type="ECO:0000313" key="4">
    <source>
        <dbReference type="Proteomes" id="UP001367922"/>
    </source>
</evidence>
<proteinExistence type="predicted"/>
<accession>A0ABU8G2Z4</accession>
<keyword evidence="4" id="KW-1185">Reference proteome</keyword>
<feature type="domain" description="HTH cro/C1-type" evidence="2">
    <location>
        <begin position="9"/>
        <end position="63"/>
    </location>
</feature>
<reference evidence="3 4" key="1">
    <citation type="submission" date="2024-01" db="EMBL/GenBank/DDBJ databases">
        <title>Seven novel Bacillus-like species.</title>
        <authorList>
            <person name="Liu G."/>
        </authorList>
    </citation>
    <scope>NUCLEOTIDE SEQUENCE [LARGE SCALE GENOMIC DNA]</scope>
    <source>
        <strain evidence="3 4">FJAT-53711</strain>
    </source>
</reference>
<dbReference type="SUPFAM" id="SSF47413">
    <property type="entry name" value="lambda repressor-like DNA-binding domains"/>
    <property type="match status" value="1"/>
</dbReference>
<comment type="caution">
    <text evidence="3">The sequence shown here is derived from an EMBL/GenBank/DDBJ whole genome shotgun (WGS) entry which is preliminary data.</text>
</comment>
<evidence type="ECO:0000259" key="2">
    <source>
        <dbReference type="PROSITE" id="PS50943"/>
    </source>
</evidence>
<dbReference type="Gene3D" id="1.10.260.40">
    <property type="entry name" value="lambda repressor-like DNA-binding domains"/>
    <property type="match status" value="1"/>
</dbReference>
<dbReference type="PROSITE" id="PS50943">
    <property type="entry name" value="HTH_CROC1"/>
    <property type="match status" value="1"/>
</dbReference>
<dbReference type="PANTHER" id="PTHR46558">
    <property type="entry name" value="TRACRIPTIONAL REGULATORY PROTEIN-RELATED-RELATED"/>
    <property type="match status" value="1"/>
</dbReference>
<organism evidence="3 4">
    <name type="scientific">Bacillus yunxiaonensis</name>
    <dbReference type="NCBI Taxonomy" id="3127665"/>
    <lineage>
        <taxon>Bacteria</taxon>
        <taxon>Bacillati</taxon>
        <taxon>Bacillota</taxon>
        <taxon>Bacilli</taxon>
        <taxon>Bacillales</taxon>
        <taxon>Bacillaceae</taxon>
        <taxon>Bacillus</taxon>
    </lineage>
</organism>
<dbReference type="SMART" id="SM00530">
    <property type="entry name" value="HTH_XRE"/>
    <property type="match status" value="1"/>
</dbReference>
<dbReference type="InterPro" id="IPR010982">
    <property type="entry name" value="Lambda_DNA-bd_dom_sf"/>
</dbReference>
<keyword evidence="1" id="KW-0238">DNA-binding</keyword>
<protein>
    <submittedName>
        <fullName evidence="3">Helix-turn-helix transcriptional regulator</fullName>
    </submittedName>
</protein>
<gene>
    <name evidence="3" type="ORF">WAX78_20490</name>
</gene>